<dbReference type="Gene3D" id="3.30.200.20">
    <property type="entry name" value="Phosphorylase Kinase, domain 1"/>
    <property type="match status" value="1"/>
</dbReference>
<dbReference type="NCBIfam" id="NF045510">
    <property type="entry name" value="4Cys_prefix_kin"/>
    <property type="match status" value="1"/>
</dbReference>
<sequence>MSLCINPVCPQPNNPNNNKNRFCQNCGSPLELLGRYRVMELLSDKTGFGKVYQAYEQDTPIILKVLNDDLANDAKAVELFRQEADVLGQINHLGIPKVYGYFQYQTRNGLVLHCIAMEKIDGSKLEQKLMMSEVRKRPALQRVGDVEQYQAGIKALGISKTEQIAQLKPHTTLPLLTKQPEKLPLPALFAALLVSLGLLNVICLATGYPKLVTSSNYGQYPQRKGKIDYFSYEEGRDSQGRIAKFNIAVLSVEYKWLLGSNFQIKYKDKIISLEVLKLKLEQEGIQNIMDNPSEIISLGTSACEGNVAIGQRIALERSKQVQLLAKKLFSNSPSIKGYRLLNLGKFQQNNCQPNRDLTTYHRSVIIIGVKKDSAGVILDEALKDRLENKPFADFKLEDYSLGSANKFKTIIGNKNS</sequence>
<keyword evidence="1" id="KW-0418">Kinase</keyword>
<keyword evidence="2" id="KW-1185">Reference proteome</keyword>
<dbReference type="Proteomes" id="UP000252107">
    <property type="component" value="Unassembled WGS sequence"/>
</dbReference>
<protein>
    <submittedName>
        <fullName evidence="1">Serine/threonine protein kinase</fullName>
    </submittedName>
</protein>
<dbReference type="EMBL" id="LXQD01000306">
    <property type="protein sequence ID" value="RCJ27145.1"/>
    <property type="molecule type" value="Genomic_DNA"/>
</dbReference>
<dbReference type="InterPro" id="IPR011009">
    <property type="entry name" value="Kinase-like_dom_sf"/>
</dbReference>
<dbReference type="AlphaFoldDB" id="A0A367QSQ4"/>
<dbReference type="GO" id="GO:0004674">
    <property type="term" value="F:protein serine/threonine kinase activity"/>
    <property type="evidence" value="ECO:0007669"/>
    <property type="project" value="UniProtKB-KW"/>
</dbReference>
<dbReference type="SUPFAM" id="SSF56112">
    <property type="entry name" value="Protein kinase-like (PK-like)"/>
    <property type="match status" value="1"/>
</dbReference>
<name>A0A367QSQ4_9NOSO</name>
<evidence type="ECO:0000313" key="2">
    <source>
        <dbReference type="Proteomes" id="UP000252107"/>
    </source>
</evidence>
<reference evidence="1" key="1">
    <citation type="submission" date="2016-04" db="EMBL/GenBank/DDBJ databases">
        <authorList>
            <person name="Tabuchi Yagui T.R."/>
        </authorList>
    </citation>
    <scope>NUCLEOTIDE SEQUENCE [LARGE SCALE GENOMIC DNA]</scope>
    <source>
        <strain evidence="1">NIES-26</strain>
    </source>
</reference>
<comment type="caution">
    <text evidence="1">The sequence shown here is derived from an EMBL/GenBank/DDBJ whole genome shotgun (WGS) entry which is preliminary data.</text>
</comment>
<organism evidence="1 2">
    <name type="scientific">Nostoc minutum NIES-26</name>
    <dbReference type="NCBI Taxonomy" id="1844469"/>
    <lineage>
        <taxon>Bacteria</taxon>
        <taxon>Bacillati</taxon>
        <taxon>Cyanobacteriota</taxon>
        <taxon>Cyanophyceae</taxon>
        <taxon>Nostocales</taxon>
        <taxon>Nostocaceae</taxon>
        <taxon>Nostoc</taxon>
    </lineage>
</organism>
<evidence type="ECO:0000313" key="1">
    <source>
        <dbReference type="EMBL" id="RCJ27145.1"/>
    </source>
</evidence>
<keyword evidence="1" id="KW-0808">Transferase</keyword>
<gene>
    <name evidence="1" type="ORF">A6770_02805</name>
</gene>
<accession>A0A367QSQ4</accession>
<keyword evidence="1" id="KW-0723">Serine/threonine-protein kinase</keyword>
<proteinExistence type="predicted"/>